<dbReference type="Gene3D" id="3.20.20.120">
    <property type="entry name" value="Enolase-like C-terminal domain"/>
    <property type="match status" value="1"/>
</dbReference>
<dbReference type="InterPro" id="IPR034593">
    <property type="entry name" value="DgoD-like"/>
</dbReference>
<dbReference type="AlphaFoldDB" id="A0A382VVF4"/>
<dbReference type="PANTHER" id="PTHR48080">
    <property type="entry name" value="D-GALACTONATE DEHYDRATASE-RELATED"/>
    <property type="match status" value="1"/>
</dbReference>
<organism evidence="1">
    <name type="scientific">marine metagenome</name>
    <dbReference type="NCBI Taxonomy" id="408172"/>
    <lineage>
        <taxon>unclassified sequences</taxon>
        <taxon>metagenomes</taxon>
        <taxon>ecological metagenomes</taxon>
    </lineage>
</organism>
<dbReference type="InterPro" id="IPR029017">
    <property type="entry name" value="Enolase-like_N"/>
</dbReference>
<reference evidence="1" key="1">
    <citation type="submission" date="2018-05" db="EMBL/GenBank/DDBJ databases">
        <authorList>
            <person name="Lanie J.A."/>
            <person name="Ng W.-L."/>
            <person name="Kazmierczak K.M."/>
            <person name="Andrzejewski T.M."/>
            <person name="Davidsen T.M."/>
            <person name="Wayne K.J."/>
            <person name="Tettelin H."/>
            <person name="Glass J.I."/>
            <person name="Rusch D."/>
            <person name="Podicherti R."/>
            <person name="Tsui H.-C.T."/>
            <person name="Winkler M.E."/>
        </authorList>
    </citation>
    <scope>NUCLEOTIDE SEQUENCE</scope>
</reference>
<evidence type="ECO:0008006" key="2">
    <source>
        <dbReference type="Google" id="ProtNLM"/>
    </source>
</evidence>
<name>A0A382VVF4_9ZZZZ</name>
<proteinExistence type="predicted"/>
<dbReference type="Gene3D" id="3.30.390.10">
    <property type="entry name" value="Enolase-like, N-terminal domain"/>
    <property type="match status" value="1"/>
</dbReference>
<protein>
    <recommendedName>
        <fullName evidence="2">Mandelate racemase/muconate lactonizing enzyme C-terminal domain-containing protein</fullName>
    </recommendedName>
</protein>
<dbReference type="SUPFAM" id="SSF54826">
    <property type="entry name" value="Enolase N-terminal domain-like"/>
    <property type="match status" value="1"/>
</dbReference>
<sequence>MPTNDFEIKTIERIPVHLPFHPRCADVMEVRVLFWSVIDLYKVTTASGVVGYGELLTRDTWFRPEDPVIARVIGRNLFDVLWDDTLGSGVQMALFDAAGKASGVPCHRLFGIQHRETCPVSWWTQEASPELWATEVKAAEENGYTSMKAKARPWFDVDAQLTAMEEVASRHFKVDLDFNQLLLGVDEAARIISPLENKHPMLAIVESPIPQGDVPGNVLLRHKINTPIAMHYGNPPIMTAIKEG</sequence>
<dbReference type="EMBL" id="UINC01154994">
    <property type="protein sequence ID" value="SVD50586.1"/>
    <property type="molecule type" value="Genomic_DNA"/>
</dbReference>
<dbReference type="SUPFAM" id="SSF51604">
    <property type="entry name" value="Enolase C-terminal domain-like"/>
    <property type="match status" value="1"/>
</dbReference>
<evidence type="ECO:0000313" key="1">
    <source>
        <dbReference type="EMBL" id="SVD50586.1"/>
    </source>
</evidence>
<accession>A0A382VVF4</accession>
<gene>
    <name evidence="1" type="ORF">METZ01_LOCUS403440</name>
</gene>
<feature type="non-terminal residue" evidence="1">
    <location>
        <position position="244"/>
    </location>
</feature>
<dbReference type="InterPro" id="IPR036849">
    <property type="entry name" value="Enolase-like_C_sf"/>
</dbReference>